<accession>Q1V184</accession>
<protein>
    <submittedName>
        <fullName evidence="2">Putative acetyltransferase</fullName>
    </submittedName>
</protein>
<gene>
    <name evidence="2" type="ORF">PU1002_04716</name>
</gene>
<organism evidence="2 3">
    <name type="scientific">Pelagibacter ubique (strain HTCC1002)</name>
    <dbReference type="NCBI Taxonomy" id="314261"/>
    <lineage>
        <taxon>Bacteria</taxon>
        <taxon>Pseudomonadati</taxon>
        <taxon>Pseudomonadota</taxon>
        <taxon>Alphaproteobacteria</taxon>
        <taxon>Candidatus Pelagibacterales</taxon>
        <taxon>Candidatus Pelagibacteraceae</taxon>
        <taxon>Candidatus Pelagibacter</taxon>
    </lineage>
</organism>
<name>Q1V184_PELU1</name>
<evidence type="ECO:0000313" key="2">
    <source>
        <dbReference type="EMBL" id="EAS84994.1"/>
    </source>
</evidence>
<dbReference type="GeneID" id="66294825"/>
<sequence length="167" mass="19775">MTEKIYRSYLEIRSLDELKEVKRPAENYSVELVEPKDFQLNKFFYKSIGKNCQWIDRLIWTDLKWTDYVSNDQLFTYILKDKGEIAGYFELLFNKQSKEAEIAYFGILEEYFGKKLGGYLLSEAIKCSFNMGGVRVWLHTCSLDHKNALKNYLARGMKNFKSETLIR</sequence>
<dbReference type="PROSITE" id="PS51186">
    <property type="entry name" value="GNAT"/>
    <property type="match status" value="1"/>
</dbReference>
<dbReference type="InterPro" id="IPR000182">
    <property type="entry name" value="GNAT_dom"/>
</dbReference>
<evidence type="ECO:0000313" key="3">
    <source>
        <dbReference type="Proteomes" id="UP000005306"/>
    </source>
</evidence>
<dbReference type="CDD" id="cd04301">
    <property type="entry name" value="NAT_SF"/>
    <property type="match status" value="1"/>
</dbReference>
<dbReference type="SUPFAM" id="SSF55729">
    <property type="entry name" value="Acyl-CoA N-acyltransferases (Nat)"/>
    <property type="match status" value="1"/>
</dbReference>
<proteinExistence type="predicted"/>
<dbReference type="RefSeq" id="WP_006997581.1">
    <property type="nucleotide sequence ID" value="NZ_CH724130.1"/>
</dbReference>
<evidence type="ECO:0000259" key="1">
    <source>
        <dbReference type="PROSITE" id="PS51186"/>
    </source>
</evidence>
<dbReference type="GO" id="GO:0016747">
    <property type="term" value="F:acyltransferase activity, transferring groups other than amino-acyl groups"/>
    <property type="evidence" value="ECO:0007669"/>
    <property type="project" value="InterPro"/>
</dbReference>
<dbReference type="EMBL" id="AAPV01000001">
    <property type="protein sequence ID" value="EAS84994.1"/>
    <property type="molecule type" value="Genomic_DNA"/>
</dbReference>
<dbReference type="Pfam" id="PF00583">
    <property type="entry name" value="Acetyltransf_1"/>
    <property type="match status" value="1"/>
</dbReference>
<keyword evidence="2" id="KW-0808">Transferase</keyword>
<feature type="domain" description="N-acetyltransferase" evidence="1">
    <location>
        <begin position="28"/>
        <end position="167"/>
    </location>
</feature>
<dbReference type="Proteomes" id="UP000005306">
    <property type="component" value="Unassembled WGS sequence"/>
</dbReference>
<dbReference type="AlphaFoldDB" id="Q1V184"/>
<dbReference type="Gene3D" id="3.40.630.30">
    <property type="match status" value="1"/>
</dbReference>
<comment type="caution">
    <text evidence="2">The sequence shown here is derived from an EMBL/GenBank/DDBJ whole genome shotgun (WGS) entry which is preliminary data.</text>
</comment>
<dbReference type="InterPro" id="IPR016181">
    <property type="entry name" value="Acyl_CoA_acyltransferase"/>
</dbReference>
<reference evidence="2 3" key="1">
    <citation type="submission" date="2006-04" db="EMBL/GenBank/DDBJ databases">
        <authorList>
            <person name="Giovannoni S.J."/>
            <person name="Cho J.-C."/>
            <person name="Ferriera S."/>
            <person name="Johnson J."/>
            <person name="Kravitz S."/>
            <person name="Halpern A."/>
            <person name="Remington K."/>
            <person name="Beeson K."/>
            <person name="Tran B."/>
            <person name="Rogers Y.-H."/>
            <person name="Friedman R."/>
            <person name="Venter J.C."/>
        </authorList>
    </citation>
    <scope>NUCLEOTIDE SEQUENCE [LARGE SCALE GENOMIC DNA]</scope>
    <source>
        <strain evidence="2 3">HTCC1002</strain>
    </source>
</reference>
<dbReference type="HOGENOM" id="CLU_098254_0_0_5"/>